<feature type="repeat" description="WD" evidence="6">
    <location>
        <begin position="98"/>
        <end position="139"/>
    </location>
</feature>
<evidence type="ECO:0000256" key="4">
    <source>
        <dbReference type="ARBA" id="ARBA00022786"/>
    </source>
</evidence>
<dbReference type="PRINTS" id="PR00320">
    <property type="entry name" value="GPROTEINBRPT"/>
</dbReference>
<sequence>MQSALFRRQLTGQPVLRHPYLAELSCTARGAGTIQVNTLNGLHGSPPFCAHYNLEHYGRRFLAIADEEGYVSVVDTSAPLPSDLHLVADDSVRPRAQWEAHKNAIFDLAWAKGDTRMLTASGDQSIGLWDTLSARRISAFHGHAGSVKSVCLMPTCHDVFASGARDGAVLLWDARVPSTTATRPCVMKVQDAHWPSDEWLRMPRKRARAISQHSVTAVLFLRSDHLLATAGAADGVVKFWDVRKFCEPAACLHADKKAKLDCLMSQHTSRSARPFGVTSLAQDPTGGRLLVSATNNTHQLFSTLAPEQPPSAVFKGHIAGSFYVRACFSNSGRHILSGSSDAAAYIWEVDRPWNKPRSPFTPRVFDVQLITAAEGAEHGRPATTGGKLAQRSIRDFFSPPPARTPRSKQRASGGNPAAPMQENRAGPLEQCQEGASAAAAIISSACGCTIPDAH</sequence>
<proteinExistence type="inferred from homology"/>
<dbReference type="InterPro" id="IPR001680">
    <property type="entry name" value="WD40_rpt"/>
</dbReference>
<dbReference type="Pfam" id="PF00400">
    <property type="entry name" value="WD40"/>
    <property type="match status" value="4"/>
</dbReference>
<evidence type="ECO:0000313" key="8">
    <source>
        <dbReference type="EMBL" id="KAK9846360.1"/>
    </source>
</evidence>
<keyword evidence="9" id="KW-1185">Reference proteome</keyword>
<dbReference type="GO" id="GO:0030674">
    <property type="term" value="F:protein-macromolecule adaptor activity"/>
    <property type="evidence" value="ECO:0007669"/>
    <property type="project" value="TreeGrafter"/>
</dbReference>
<dbReference type="EMBL" id="JALJOU010000001">
    <property type="protein sequence ID" value="KAK9846360.1"/>
    <property type="molecule type" value="Genomic_DNA"/>
</dbReference>
<feature type="region of interest" description="Disordered" evidence="7">
    <location>
        <begin position="375"/>
        <end position="422"/>
    </location>
</feature>
<name>A0AAW1SKV7_9CHLO</name>
<dbReference type="PROSITE" id="PS50082">
    <property type="entry name" value="WD_REPEATS_2"/>
    <property type="match status" value="2"/>
</dbReference>
<organism evidence="8 9">
    <name type="scientific">Elliptochloris bilobata</name>
    <dbReference type="NCBI Taxonomy" id="381761"/>
    <lineage>
        <taxon>Eukaryota</taxon>
        <taxon>Viridiplantae</taxon>
        <taxon>Chlorophyta</taxon>
        <taxon>core chlorophytes</taxon>
        <taxon>Trebouxiophyceae</taxon>
        <taxon>Trebouxiophyceae incertae sedis</taxon>
        <taxon>Elliptochloris clade</taxon>
        <taxon>Elliptochloris</taxon>
    </lineage>
</organism>
<dbReference type="GO" id="GO:0005634">
    <property type="term" value="C:nucleus"/>
    <property type="evidence" value="ECO:0007669"/>
    <property type="project" value="TreeGrafter"/>
</dbReference>
<keyword evidence="4" id="KW-0833">Ubl conjugation pathway</keyword>
<dbReference type="SMART" id="SM00320">
    <property type="entry name" value="WD40"/>
    <property type="match status" value="6"/>
</dbReference>
<evidence type="ECO:0000256" key="5">
    <source>
        <dbReference type="ARBA" id="ARBA00038344"/>
    </source>
</evidence>
<dbReference type="Proteomes" id="UP001445335">
    <property type="component" value="Unassembled WGS sequence"/>
</dbReference>
<dbReference type="PROSITE" id="PS50294">
    <property type="entry name" value="WD_REPEATS_REGION"/>
    <property type="match status" value="2"/>
</dbReference>
<dbReference type="InterPro" id="IPR020472">
    <property type="entry name" value="WD40_PAC1"/>
</dbReference>
<dbReference type="SUPFAM" id="SSF50978">
    <property type="entry name" value="WD40 repeat-like"/>
    <property type="match status" value="1"/>
</dbReference>
<accession>A0AAW1SKV7</accession>
<comment type="similarity">
    <text evidence="5">Belongs to the WD repeat cdt2 family.</text>
</comment>
<evidence type="ECO:0000256" key="6">
    <source>
        <dbReference type="PROSITE-ProRule" id="PRU00221"/>
    </source>
</evidence>
<evidence type="ECO:0000256" key="7">
    <source>
        <dbReference type="SAM" id="MobiDB-lite"/>
    </source>
</evidence>
<evidence type="ECO:0000256" key="3">
    <source>
        <dbReference type="ARBA" id="ARBA00022737"/>
    </source>
</evidence>
<dbReference type="PANTHER" id="PTHR22852">
    <property type="entry name" value="LETHAL 2 DENTICLELESS PROTEIN RETINOIC ACID-REGULATED NUCLEAR MATRIX-ASSOCIATED PROTEIN"/>
    <property type="match status" value="1"/>
</dbReference>
<gene>
    <name evidence="8" type="ORF">WJX81_002384</name>
</gene>
<dbReference type="AlphaFoldDB" id="A0AAW1SKV7"/>
<dbReference type="InterPro" id="IPR051865">
    <property type="entry name" value="WD-repeat_CDT2_adapter"/>
</dbReference>
<dbReference type="GO" id="GO:0043161">
    <property type="term" value="P:proteasome-mediated ubiquitin-dependent protein catabolic process"/>
    <property type="evidence" value="ECO:0007669"/>
    <property type="project" value="TreeGrafter"/>
</dbReference>
<evidence type="ECO:0000313" key="9">
    <source>
        <dbReference type="Proteomes" id="UP001445335"/>
    </source>
</evidence>
<protein>
    <submittedName>
        <fullName evidence="8">Uncharacterized protein</fullName>
    </submittedName>
</protein>
<dbReference type="InterPro" id="IPR015943">
    <property type="entry name" value="WD40/YVTN_repeat-like_dom_sf"/>
</dbReference>
<feature type="repeat" description="WD" evidence="6">
    <location>
        <begin position="140"/>
        <end position="182"/>
    </location>
</feature>
<comment type="caution">
    <text evidence="8">The sequence shown here is derived from an EMBL/GenBank/DDBJ whole genome shotgun (WGS) entry which is preliminary data.</text>
</comment>
<dbReference type="Gene3D" id="2.130.10.10">
    <property type="entry name" value="YVTN repeat-like/Quinoprotein amine dehydrogenase"/>
    <property type="match status" value="1"/>
</dbReference>
<keyword evidence="3" id="KW-0677">Repeat</keyword>
<reference evidence="8 9" key="1">
    <citation type="journal article" date="2024" name="Nat. Commun.">
        <title>Phylogenomics reveals the evolutionary origins of lichenization in chlorophyte algae.</title>
        <authorList>
            <person name="Puginier C."/>
            <person name="Libourel C."/>
            <person name="Otte J."/>
            <person name="Skaloud P."/>
            <person name="Haon M."/>
            <person name="Grisel S."/>
            <person name="Petersen M."/>
            <person name="Berrin J.G."/>
            <person name="Delaux P.M."/>
            <person name="Dal Grande F."/>
            <person name="Keller J."/>
        </authorList>
    </citation>
    <scope>NUCLEOTIDE SEQUENCE [LARGE SCALE GENOMIC DNA]</scope>
    <source>
        <strain evidence="8 9">SAG 245.80</strain>
    </source>
</reference>
<dbReference type="InterPro" id="IPR036322">
    <property type="entry name" value="WD40_repeat_dom_sf"/>
</dbReference>
<comment type="pathway">
    <text evidence="1">Protein modification; protein ubiquitination.</text>
</comment>
<evidence type="ECO:0000256" key="2">
    <source>
        <dbReference type="ARBA" id="ARBA00022574"/>
    </source>
</evidence>
<keyword evidence="2 6" id="KW-0853">WD repeat</keyword>
<dbReference type="PANTHER" id="PTHR22852:SF0">
    <property type="entry name" value="DENTICLELESS PROTEIN HOMOLOG"/>
    <property type="match status" value="1"/>
</dbReference>
<evidence type="ECO:0000256" key="1">
    <source>
        <dbReference type="ARBA" id="ARBA00004906"/>
    </source>
</evidence>